<dbReference type="AlphaFoldDB" id="T1AXD5"/>
<sequence>PVHGANTRRYELSAGQSFSGATLARFQNPVYPPALLPLKLAPVTLVVQLVIGADGRVQRVQPDPPAQLRLPDHAAEFMAAIEACTRQWQFAPLLITTTRVDDGKPQQRTEAKPFSLVYAFSFELRDGNAHASLARQ</sequence>
<reference evidence="1" key="2">
    <citation type="journal article" date="2014" name="ISME J.">
        <title>Microbial stratification in low pH oxic and suboxic macroscopic growths along an acid mine drainage.</title>
        <authorList>
            <person name="Mendez-Garcia C."/>
            <person name="Mesa V."/>
            <person name="Sprenger R.R."/>
            <person name="Richter M."/>
            <person name="Diez M.S."/>
            <person name="Solano J."/>
            <person name="Bargiela R."/>
            <person name="Golyshina O.V."/>
            <person name="Manteca A."/>
            <person name="Ramos J.L."/>
            <person name="Gallego J.R."/>
            <person name="Llorente I."/>
            <person name="Martins Dos Santos V.A."/>
            <person name="Jensen O.N."/>
            <person name="Pelaez A.I."/>
            <person name="Sanchez J."/>
            <person name="Ferrer M."/>
        </authorList>
    </citation>
    <scope>NUCLEOTIDE SEQUENCE</scope>
</reference>
<name>T1AXD5_9ZZZZ</name>
<dbReference type="EMBL" id="AUZZ01002257">
    <property type="protein sequence ID" value="EQD61038.1"/>
    <property type="molecule type" value="Genomic_DNA"/>
</dbReference>
<accession>T1AXD5</accession>
<evidence type="ECO:0008006" key="2">
    <source>
        <dbReference type="Google" id="ProtNLM"/>
    </source>
</evidence>
<reference evidence="1" key="1">
    <citation type="submission" date="2013-08" db="EMBL/GenBank/DDBJ databases">
        <authorList>
            <person name="Mendez C."/>
            <person name="Richter M."/>
            <person name="Ferrer M."/>
            <person name="Sanchez J."/>
        </authorList>
    </citation>
    <scope>NUCLEOTIDE SEQUENCE</scope>
</reference>
<evidence type="ECO:0000313" key="1">
    <source>
        <dbReference type="EMBL" id="EQD61038.1"/>
    </source>
</evidence>
<organism evidence="1">
    <name type="scientific">mine drainage metagenome</name>
    <dbReference type="NCBI Taxonomy" id="410659"/>
    <lineage>
        <taxon>unclassified sequences</taxon>
        <taxon>metagenomes</taxon>
        <taxon>ecological metagenomes</taxon>
    </lineage>
</organism>
<feature type="non-terminal residue" evidence="1">
    <location>
        <position position="1"/>
    </location>
</feature>
<gene>
    <name evidence="1" type="ORF">B2A_03369</name>
</gene>
<comment type="caution">
    <text evidence="1">The sequence shown here is derived from an EMBL/GenBank/DDBJ whole genome shotgun (WGS) entry which is preliminary data.</text>
</comment>
<proteinExistence type="predicted"/>
<protein>
    <recommendedName>
        <fullName evidence="2">TonB family protein</fullName>
    </recommendedName>
</protein>